<keyword evidence="10" id="KW-1185">Reference proteome</keyword>
<dbReference type="GO" id="GO:0006974">
    <property type="term" value="P:DNA damage response"/>
    <property type="evidence" value="ECO:0007669"/>
    <property type="project" value="TreeGrafter"/>
</dbReference>
<dbReference type="PANTHER" id="PTHR12260">
    <property type="entry name" value="DAMAGE-CONTROL PHOSPHATASE ARMT1"/>
    <property type="match status" value="1"/>
</dbReference>
<dbReference type="OrthoDB" id="541375at2759"/>
<sequence>MSYPVPFNNDPNSFAYTTARDRWPHIIKSSVGDLESYLAENPDLKVEGAKIVQDLEELRSDILANGTVKPFTPEQLDLIPSLACYNETLASFDFPLKWLEGPWLFLETFLYRLIDVIIKKHSGFENYDIFEKSKRKAFTDSPKSVYELIKQYFLLLDGKKLKSNDQKAQYLLFKEFIDVSLWGNAIDLSLLATAAQDYDLSTGQSAAARKENEKHILTDDSSKAWDHLLLCKYPKRIDIVLDNAGFEFFTDLVFSLFALDSNLADSVGIHCKTRPWMVSDTMIKDVELLLQDLSNTQLFPDNRDELDHFVSIVRNYLQSGKIKLLENEFWTLDLDYTHITPNGRYGGAALYDYFQDSALVIVKGDLNYRKLTGDKKWPKETPFKTAIKELGETDIPILALRTCKADVCVGLPKQREEELIRTDGKSWCATGKWAVISFNQPN</sequence>
<comment type="function">
    <text evidence="7">Metal-dependent phosphatase that shows phosphatase activity against several substrates, including fructose-1-phosphate and fructose-6-phosphate. Its preference for fructose-1-phosphate, a strong glycating agent that causes DNA damage rather than a canonical yeast metabolite, suggests a damage-control function in hexose phosphate metabolism.</text>
</comment>
<evidence type="ECO:0000256" key="1">
    <source>
        <dbReference type="ARBA" id="ARBA00001326"/>
    </source>
</evidence>
<dbReference type="InterPro" id="IPR002791">
    <property type="entry name" value="ARMT1-like_metal-bd"/>
</dbReference>
<dbReference type="Gene3D" id="3.40.50.10880">
    <property type="entry name" value="Uncharacterised protein PF01937, DUF89, domain 3"/>
    <property type="match status" value="1"/>
</dbReference>
<dbReference type="EC" id="3.1.3.-" evidence="7"/>
<accession>A0A1B2J8S4</accession>
<evidence type="ECO:0000256" key="5">
    <source>
        <dbReference type="ARBA" id="ARBA00023211"/>
    </source>
</evidence>
<keyword evidence="5 7" id="KW-0464">Manganese</keyword>
<evidence type="ECO:0000256" key="6">
    <source>
        <dbReference type="ARBA" id="ARBA00048809"/>
    </source>
</evidence>
<dbReference type="GO" id="GO:0005634">
    <property type="term" value="C:nucleus"/>
    <property type="evidence" value="ECO:0007669"/>
    <property type="project" value="TreeGrafter"/>
</dbReference>
<name>A0A1B2J8S4_PICPA</name>
<reference evidence="9 10" key="1">
    <citation type="submission" date="2016-02" db="EMBL/GenBank/DDBJ databases">
        <title>Comparative genomic and transcriptomic foundation for Pichia pastoris.</title>
        <authorList>
            <person name="Love K.R."/>
            <person name="Shah K.A."/>
            <person name="Whittaker C.A."/>
            <person name="Wu J."/>
            <person name="Bartlett M.C."/>
            <person name="Ma D."/>
            <person name="Leeson R.L."/>
            <person name="Priest M."/>
            <person name="Young S.K."/>
            <person name="Love J.C."/>
        </authorList>
    </citation>
    <scope>NUCLEOTIDE SEQUENCE [LARGE SCALE GENOMIC DNA]</scope>
    <source>
        <strain evidence="9 10">ATCC 28485</strain>
    </source>
</reference>
<dbReference type="InterPro" id="IPR036075">
    <property type="entry name" value="ARMT-1-like_metal-bd_sf"/>
</dbReference>
<dbReference type="EMBL" id="CP014584">
    <property type="protein sequence ID" value="ANZ74447.1"/>
    <property type="molecule type" value="Genomic_DNA"/>
</dbReference>
<feature type="domain" description="Damage-control phosphatase ARMT1-like metal-binding" evidence="8">
    <location>
        <begin position="18"/>
        <end position="418"/>
    </location>
</feature>
<dbReference type="AlphaFoldDB" id="A0A1B2J8S4"/>
<evidence type="ECO:0000256" key="2">
    <source>
        <dbReference type="ARBA" id="ARBA00009519"/>
    </source>
</evidence>
<comment type="cofactor">
    <cofactor evidence="7">
        <name>Mn(2+)</name>
        <dbReference type="ChEBI" id="CHEBI:29035"/>
    </cofactor>
    <cofactor evidence="7">
        <name>Ni(2+)</name>
        <dbReference type="ChEBI" id="CHEBI:49786"/>
    </cofactor>
</comment>
<evidence type="ECO:0000259" key="8">
    <source>
        <dbReference type="Pfam" id="PF01937"/>
    </source>
</evidence>
<proteinExistence type="inferred from homology"/>
<keyword evidence="3 7" id="KW-0479">Metal-binding</keyword>
<protein>
    <recommendedName>
        <fullName evidence="7">Sugar phosphate phosphatase</fullName>
        <ecNumber evidence="7">3.1.3.-</ecNumber>
    </recommendedName>
</protein>
<dbReference type="GO" id="GO:0103026">
    <property type="term" value="F:fructose-1-phosphatase activity"/>
    <property type="evidence" value="ECO:0007669"/>
    <property type="project" value="RHEA"/>
</dbReference>
<dbReference type="GO" id="GO:0046872">
    <property type="term" value="F:metal ion binding"/>
    <property type="evidence" value="ECO:0007669"/>
    <property type="project" value="UniProtKB-UniRule"/>
</dbReference>
<evidence type="ECO:0000313" key="10">
    <source>
        <dbReference type="Proteomes" id="UP000094565"/>
    </source>
</evidence>
<dbReference type="PANTHER" id="PTHR12260:SF6">
    <property type="entry name" value="DAMAGE-CONTROL PHOSPHATASE ARMT1"/>
    <property type="match status" value="1"/>
</dbReference>
<comment type="similarity">
    <text evidence="2 7">Belongs to the damage-control phosphatase family. Sugar phosphate phosphatase III subfamily.</text>
</comment>
<evidence type="ECO:0000313" key="9">
    <source>
        <dbReference type="EMBL" id="ANZ74447.1"/>
    </source>
</evidence>
<organism evidence="9 10">
    <name type="scientific">Komagataella pastoris</name>
    <name type="common">Yeast</name>
    <name type="synonym">Pichia pastoris</name>
    <dbReference type="NCBI Taxonomy" id="4922"/>
    <lineage>
        <taxon>Eukaryota</taxon>
        <taxon>Fungi</taxon>
        <taxon>Dikarya</taxon>
        <taxon>Ascomycota</taxon>
        <taxon>Saccharomycotina</taxon>
        <taxon>Pichiomycetes</taxon>
        <taxon>Pichiales</taxon>
        <taxon>Pichiaceae</taxon>
        <taxon>Komagataella</taxon>
    </lineage>
</organism>
<dbReference type="InterPro" id="IPR039763">
    <property type="entry name" value="ARMT1"/>
</dbReference>
<dbReference type="SUPFAM" id="SSF111321">
    <property type="entry name" value="AF1104-like"/>
    <property type="match status" value="1"/>
</dbReference>
<evidence type="ECO:0000256" key="4">
    <source>
        <dbReference type="ARBA" id="ARBA00022801"/>
    </source>
</evidence>
<gene>
    <name evidence="9" type="primary">YMR027W</name>
    <name evidence="9" type="ORF">ATY40_BA7500951</name>
</gene>
<evidence type="ECO:0000256" key="3">
    <source>
        <dbReference type="ARBA" id="ARBA00022723"/>
    </source>
</evidence>
<dbReference type="Proteomes" id="UP000094565">
    <property type="component" value="Chromosome 1"/>
</dbReference>
<comment type="catalytic activity">
    <reaction evidence="6 7">
        <text>beta-D-fructose 6-phosphate = dihydroxyacetone + D-glyceraldehyde 3-phosphate</text>
        <dbReference type="Rhea" id="RHEA:28002"/>
        <dbReference type="ChEBI" id="CHEBI:16016"/>
        <dbReference type="ChEBI" id="CHEBI:57634"/>
        <dbReference type="ChEBI" id="CHEBI:59776"/>
    </reaction>
</comment>
<comment type="catalytic activity">
    <reaction evidence="1 7">
        <text>beta-D-fructose 1-phosphate + H2O = D-fructose + phosphate</text>
        <dbReference type="Rhea" id="RHEA:35603"/>
        <dbReference type="ChEBI" id="CHEBI:15377"/>
        <dbReference type="ChEBI" id="CHEBI:37721"/>
        <dbReference type="ChEBI" id="CHEBI:43474"/>
        <dbReference type="ChEBI" id="CHEBI:138881"/>
    </reaction>
</comment>
<dbReference type="Pfam" id="PF01937">
    <property type="entry name" value="ARMT1-like_dom"/>
    <property type="match status" value="1"/>
</dbReference>
<dbReference type="GO" id="GO:0097023">
    <property type="term" value="F:fructose 6-phosphate aldolase activity"/>
    <property type="evidence" value="ECO:0007669"/>
    <property type="project" value="RHEA"/>
</dbReference>
<evidence type="ECO:0000256" key="7">
    <source>
        <dbReference type="RuleBase" id="RU367030"/>
    </source>
</evidence>
<keyword evidence="4 7" id="KW-0378">Hydrolase</keyword>
<dbReference type="Gene3D" id="1.20.930.60">
    <property type="match status" value="1"/>
</dbReference>
<comment type="domain">
    <text evidence="7">Subfamily III proteins have a conserved RTxK motif about 40-50 residues from the C-terminus; the threonine may be replaced by serine or cysteine.</text>
</comment>